<dbReference type="SMART" id="SM00055">
    <property type="entry name" value="FCH"/>
    <property type="match status" value="1"/>
</dbReference>
<dbReference type="InterPro" id="IPR031160">
    <property type="entry name" value="F_BAR_dom"/>
</dbReference>
<evidence type="ECO:0000256" key="18">
    <source>
        <dbReference type="SAM" id="MobiDB-lite"/>
    </source>
</evidence>
<evidence type="ECO:0000256" key="7">
    <source>
        <dbReference type="ARBA" id="ARBA00022475"/>
    </source>
</evidence>
<dbReference type="InterPro" id="IPR027267">
    <property type="entry name" value="AH/BAR_dom_sf"/>
</dbReference>
<keyword evidence="14" id="KW-0458">Lysosome</keyword>
<gene>
    <name evidence="22" type="primary">trip10a</name>
</gene>
<dbReference type="CDD" id="cd11911">
    <property type="entry name" value="SH3_CIP4-like"/>
    <property type="match status" value="1"/>
</dbReference>
<dbReference type="FunCoup" id="A0A673C6R1">
    <property type="interactions" value="319"/>
</dbReference>
<dbReference type="Gene3D" id="2.30.30.40">
    <property type="entry name" value="SH3 Domains"/>
    <property type="match status" value="1"/>
</dbReference>
<dbReference type="FunFam" id="1.20.1270.60:FF:000002">
    <property type="entry name" value="Formin-binding protein 1-like isoform 1"/>
    <property type="match status" value="1"/>
</dbReference>
<evidence type="ECO:0000256" key="17">
    <source>
        <dbReference type="SAM" id="Coils"/>
    </source>
</evidence>
<comment type="similarity">
    <text evidence="5">Belongs to the FNBP1 family.</text>
</comment>
<reference evidence="22" key="2">
    <citation type="submission" date="2025-08" db="UniProtKB">
        <authorList>
            <consortium name="Ensembl"/>
        </authorList>
    </citation>
    <scope>IDENTIFICATION</scope>
</reference>
<dbReference type="InParanoid" id="A0A673C6R1"/>
<dbReference type="Gene3D" id="6.10.140.470">
    <property type="match status" value="1"/>
</dbReference>
<organism evidence="22 23">
    <name type="scientific">Sphaeramia orbicularis</name>
    <name type="common">orbiculate cardinalfish</name>
    <dbReference type="NCBI Taxonomy" id="375764"/>
    <lineage>
        <taxon>Eukaryota</taxon>
        <taxon>Metazoa</taxon>
        <taxon>Chordata</taxon>
        <taxon>Craniata</taxon>
        <taxon>Vertebrata</taxon>
        <taxon>Euteleostomi</taxon>
        <taxon>Actinopterygii</taxon>
        <taxon>Neopterygii</taxon>
        <taxon>Teleostei</taxon>
        <taxon>Neoteleostei</taxon>
        <taxon>Acanthomorphata</taxon>
        <taxon>Gobiaria</taxon>
        <taxon>Kurtiformes</taxon>
        <taxon>Apogonoidei</taxon>
        <taxon>Apogonidae</taxon>
        <taxon>Apogoninae</taxon>
        <taxon>Sphaeramia</taxon>
    </lineage>
</organism>
<evidence type="ECO:0000259" key="19">
    <source>
        <dbReference type="PROSITE" id="PS50002"/>
    </source>
</evidence>
<dbReference type="GO" id="GO:0005856">
    <property type="term" value="C:cytoskeleton"/>
    <property type="evidence" value="ECO:0007669"/>
    <property type="project" value="UniProtKB-SubCell"/>
</dbReference>
<reference evidence="22" key="3">
    <citation type="submission" date="2025-09" db="UniProtKB">
        <authorList>
            <consortium name="Ensembl"/>
        </authorList>
    </citation>
    <scope>IDENTIFICATION</scope>
</reference>
<dbReference type="PROSITE" id="PS51860">
    <property type="entry name" value="REM_1"/>
    <property type="match status" value="1"/>
</dbReference>
<evidence type="ECO:0000256" key="8">
    <source>
        <dbReference type="ARBA" id="ARBA00022490"/>
    </source>
</evidence>
<feature type="domain" description="SH3" evidence="19">
    <location>
        <begin position="548"/>
        <end position="609"/>
    </location>
</feature>
<feature type="compositionally biased region" description="Pro residues" evidence="18">
    <location>
        <begin position="354"/>
        <end position="373"/>
    </location>
</feature>
<dbReference type="InterPro" id="IPR001060">
    <property type="entry name" value="FCH_dom"/>
</dbReference>
<dbReference type="GO" id="GO:0008289">
    <property type="term" value="F:lipid binding"/>
    <property type="evidence" value="ECO:0007669"/>
    <property type="project" value="UniProtKB-KW"/>
</dbReference>
<sequence>VIIINLNTCSVSYCVLAFDIFLICLICFLPQDQYDIIEKHTQSGLELVEKYVKFVKERTEIEQNYAKQLRNLSKKYNIKRSSKDEPECRLSSYQSFLDILNEMNDYAGQRELIAENMMMNICIDLTKYLQDIKQERKMYLIEAKKAQQSLESTYKQLDSSKKRFEREWREAERAAQYAEKTDQDINATKADVEKAKQQAHMRAHVAEECKNDYAAQLQKYNKEQNQFYYIDMPLIFNKLQDLDEKRVRKLAQGYILFSDTEKHVMPIIGKCLEGVTKAGTNVNERNDSMVVIEQNKSGFDRPGDLEFEDYSQGINRASSDSSLSTPKGPMDLLGKNRSKNFWLFSKRSKLSPATLPPFSTPPAPSPANGPPSPKFGRDTLSYCLKEINKTVKPRISSFRTLRRSPTVTEDFGHLPPEQRRKRLQQKLEEIFKELQKEVDQSEALGKMKDVYEKNPQMGDPASLASQISQTSQNIERLRAELNKYEVILSDVPPNSTNRHYIRHRKMLSDSCIFLSSPDGAHSDESTPDASQAIYAEFDDDFEDEELTAPIGSCTAMYNFPGASEGTISMQEGEVLAVVEEDKGDGWTRVRRNNGDEGYIPTSYVTITLNK</sequence>
<dbReference type="FunFam" id="2.30.30.40:FF:000017">
    <property type="entry name" value="Formin-binding protein 1-like isoform 1"/>
    <property type="match status" value="1"/>
</dbReference>
<protein>
    <submittedName>
        <fullName evidence="22">Cdc42-interacting protein 4 homolog</fullName>
    </submittedName>
</protein>
<name>A0A673C6R1_9TELE</name>
<dbReference type="GO" id="GO:0007165">
    <property type="term" value="P:signal transduction"/>
    <property type="evidence" value="ECO:0007669"/>
    <property type="project" value="InterPro"/>
</dbReference>
<evidence type="ECO:0000256" key="5">
    <source>
        <dbReference type="ARBA" id="ARBA00009426"/>
    </source>
</evidence>
<dbReference type="InterPro" id="IPR011072">
    <property type="entry name" value="HR1_rho-bd"/>
</dbReference>
<evidence type="ECO:0000256" key="11">
    <source>
        <dbReference type="ARBA" id="ARBA00023121"/>
    </source>
</evidence>
<dbReference type="InterPro" id="IPR036028">
    <property type="entry name" value="SH3-like_dom_sf"/>
</dbReference>
<dbReference type="CDD" id="cd11628">
    <property type="entry name" value="HR1_CIP4_FNBP1L"/>
    <property type="match status" value="1"/>
</dbReference>
<dbReference type="Ensembl" id="ENSSORT00005049134.1">
    <property type="protein sequence ID" value="ENSSORP00005047948.1"/>
    <property type="gene ID" value="ENSSORG00005021300.1"/>
</dbReference>
<evidence type="ECO:0000256" key="13">
    <source>
        <dbReference type="ARBA" id="ARBA00023212"/>
    </source>
</evidence>
<evidence type="ECO:0000313" key="23">
    <source>
        <dbReference type="Proteomes" id="UP000472271"/>
    </source>
</evidence>
<reference evidence="22" key="1">
    <citation type="submission" date="2019-06" db="EMBL/GenBank/DDBJ databases">
        <authorList>
            <consortium name="Wellcome Sanger Institute Data Sharing"/>
        </authorList>
    </citation>
    <scope>NUCLEOTIDE SEQUENCE [LARGE SCALE GENOMIC DNA]</scope>
</reference>
<evidence type="ECO:0000256" key="4">
    <source>
        <dbReference type="ARBA" id="ARBA00004544"/>
    </source>
</evidence>
<dbReference type="Gene3D" id="1.20.1270.60">
    <property type="entry name" value="Arfaptin homology (AH) domain/BAR domain"/>
    <property type="match status" value="1"/>
</dbReference>
<evidence type="ECO:0000256" key="1">
    <source>
        <dbReference type="ARBA" id="ARBA00004236"/>
    </source>
</evidence>
<feature type="region of interest" description="Disordered" evidence="18">
    <location>
        <begin position="353"/>
        <end position="377"/>
    </location>
</feature>
<dbReference type="Pfam" id="PF00018">
    <property type="entry name" value="SH3_1"/>
    <property type="match status" value="1"/>
</dbReference>
<dbReference type="PROSITE" id="PS51741">
    <property type="entry name" value="F_BAR"/>
    <property type="match status" value="1"/>
</dbReference>
<keyword evidence="11" id="KW-0446">Lipid-binding</keyword>
<feature type="coiled-coil region" evidence="17">
    <location>
        <begin position="420"/>
        <end position="487"/>
    </location>
</feature>
<proteinExistence type="inferred from homology"/>
<evidence type="ECO:0000256" key="12">
    <source>
        <dbReference type="ARBA" id="ARBA00023136"/>
    </source>
</evidence>
<keyword evidence="8" id="KW-0963">Cytoplasm</keyword>
<dbReference type="PANTHER" id="PTHR15735:SF17">
    <property type="entry name" value="CDC42-INTERACTING PROTEIN 4"/>
    <property type="match status" value="1"/>
</dbReference>
<dbReference type="Proteomes" id="UP000472271">
    <property type="component" value="Chromosome 8"/>
</dbReference>
<evidence type="ECO:0000259" key="20">
    <source>
        <dbReference type="PROSITE" id="PS51741"/>
    </source>
</evidence>
<dbReference type="Pfam" id="PF00611">
    <property type="entry name" value="FCH"/>
    <property type="match status" value="1"/>
</dbReference>
<keyword evidence="7" id="KW-1003">Cell membrane</keyword>
<dbReference type="InterPro" id="IPR057870">
    <property type="entry name" value="HR1_TOCA"/>
</dbReference>
<evidence type="ECO:0000256" key="15">
    <source>
        <dbReference type="PROSITE-ProRule" id="PRU00192"/>
    </source>
</evidence>
<evidence type="ECO:0000259" key="21">
    <source>
        <dbReference type="PROSITE" id="PS51860"/>
    </source>
</evidence>
<keyword evidence="6 15" id="KW-0728">SH3 domain</keyword>
<evidence type="ECO:0000256" key="16">
    <source>
        <dbReference type="PROSITE-ProRule" id="PRU01077"/>
    </source>
</evidence>
<dbReference type="PANTHER" id="PTHR15735">
    <property type="entry name" value="FCH AND DOUBLE SH3 DOMAINS PROTEIN"/>
    <property type="match status" value="1"/>
</dbReference>
<keyword evidence="23" id="KW-1185">Reference proteome</keyword>
<evidence type="ECO:0000256" key="9">
    <source>
        <dbReference type="ARBA" id="ARBA00022583"/>
    </source>
</evidence>
<feature type="domain" description="REM-1" evidence="21">
    <location>
        <begin position="413"/>
        <end position="490"/>
    </location>
</feature>
<keyword evidence="10 16" id="KW-0175">Coiled coil</keyword>
<dbReference type="AlphaFoldDB" id="A0A673C6R1"/>
<evidence type="ECO:0000256" key="3">
    <source>
        <dbReference type="ARBA" id="ARBA00004371"/>
    </source>
</evidence>
<dbReference type="Pfam" id="PF25610">
    <property type="entry name" value="HR1_TOCA"/>
    <property type="match status" value="1"/>
</dbReference>
<evidence type="ECO:0000256" key="10">
    <source>
        <dbReference type="ARBA" id="ARBA00023054"/>
    </source>
</evidence>
<evidence type="ECO:0000256" key="2">
    <source>
        <dbReference type="ARBA" id="ARBA00004245"/>
    </source>
</evidence>
<dbReference type="SMART" id="SM00326">
    <property type="entry name" value="SH3"/>
    <property type="match status" value="1"/>
</dbReference>
<dbReference type="SUPFAM" id="SSF50044">
    <property type="entry name" value="SH3-domain"/>
    <property type="match status" value="1"/>
</dbReference>
<evidence type="ECO:0000256" key="14">
    <source>
        <dbReference type="ARBA" id="ARBA00023228"/>
    </source>
</evidence>
<dbReference type="InterPro" id="IPR057871">
    <property type="entry name" value="HR1_CIP4_FNBP1L"/>
</dbReference>
<evidence type="ECO:0000256" key="6">
    <source>
        <dbReference type="ARBA" id="ARBA00022443"/>
    </source>
</evidence>
<dbReference type="InterPro" id="IPR001452">
    <property type="entry name" value="SH3_domain"/>
</dbReference>
<keyword evidence="9" id="KW-0254">Endocytosis</keyword>
<accession>A0A673C6R1</accession>
<dbReference type="GO" id="GO:0005938">
    <property type="term" value="C:cell cortex"/>
    <property type="evidence" value="ECO:0007669"/>
    <property type="project" value="UniProtKB-SubCell"/>
</dbReference>
<feature type="domain" description="F-BAR" evidence="20">
    <location>
        <begin position="16"/>
        <end position="287"/>
    </location>
</feature>
<keyword evidence="13" id="KW-0206">Cytoskeleton</keyword>
<dbReference type="GO" id="GO:0005764">
    <property type="term" value="C:lysosome"/>
    <property type="evidence" value="ECO:0007669"/>
    <property type="project" value="UniProtKB-SubCell"/>
</dbReference>
<dbReference type="CDD" id="cd07653">
    <property type="entry name" value="F-BAR_CIP4-like"/>
    <property type="match status" value="1"/>
</dbReference>
<dbReference type="GO" id="GO:0005886">
    <property type="term" value="C:plasma membrane"/>
    <property type="evidence" value="ECO:0007669"/>
    <property type="project" value="UniProtKB-SubCell"/>
</dbReference>
<feature type="coiled-coil region" evidence="17">
    <location>
        <begin position="129"/>
        <end position="226"/>
    </location>
</feature>
<comment type="subcellular location">
    <subcellularLocation>
        <location evidence="1">Cell membrane</location>
    </subcellularLocation>
    <subcellularLocation>
        <location evidence="4">Cytoplasm</location>
        <location evidence="4">Cell cortex</location>
    </subcellularLocation>
    <subcellularLocation>
        <location evidence="2">Cytoplasm</location>
        <location evidence="2">Cytoskeleton</location>
    </subcellularLocation>
    <subcellularLocation>
        <location evidence="3">Lysosome</location>
    </subcellularLocation>
</comment>
<evidence type="ECO:0000313" key="22">
    <source>
        <dbReference type="Ensembl" id="ENSSORP00005047948.1"/>
    </source>
</evidence>
<dbReference type="SUPFAM" id="SSF103657">
    <property type="entry name" value="BAR/IMD domain-like"/>
    <property type="match status" value="1"/>
</dbReference>
<dbReference type="PROSITE" id="PS50002">
    <property type="entry name" value="SH3"/>
    <property type="match status" value="1"/>
</dbReference>
<keyword evidence="12" id="KW-0472">Membrane</keyword>
<dbReference type="GO" id="GO:0006897">
    <property type="term" value="P:endocytosis"/>
    <property type="evidence" value="ECO:0007669"/>
    <property type="project" value="UniProtKB-KW"/>
</dbReference>